<comment type="catalytic activity">
    <reaction evidence="9">
        <text>a 5'-end NAD(+)-phospho-ribonucleoside in mRNA + H2O = a 5'-end phospho-adenosine-phospho-ribonucleoside in mRNA + beta-nicotinamide D-ribonucleotide + 2 H(+)</text>
        <dbReference type="Rhea" id="RHEA:60876"/>
        <dbReference type="Rhea" id="RHEA-COMP:15698"/>
        <dbReference type="Rhea" id="RHEA-COMP:15719"/>
        <dbReference type="ChEBI" id="CHEBI:14649"/>
        <dbReference type="ChEBI" id="CHEBI:15377"/>
        <dbReference type="ChEBI" id="CHEBI:15378"/>
        <dbReference type="ChEBI" id="CHEBI:144029"/>
        <dbReference type="ChEBI" id="CHEBI:144051"/>
    </reaction>
    <physiologicalReaction direction="left-to-right" evidence="9">
        <dbReference type="Rhea" id="RHEA:60877"/>
    </physiologicalReaction>
</comment>
<evidence type="ECO:0000256" key="9">
    <source>
        <dbReference type="ARBA" id="ARBA00023679"/>
    </source>
</evidence>
<dbReference type="PROSITE" id="PS51462">
    <property type="entry name" value="NUDIX"/>
    <property type="match status" value="1"/>
</dbReference>
<comment type="caution">
    <text evidence="11">The sequence shown here is derived from an EMBL/GenBank/DDBJ whole genome shotgun (WGS) entry which is preliminary data.</text>
</comment>
<dbReference type="GO" id="GO:0046872">
    <property type="term" value="F:metal ion binding"/>
    <property type="evidence" value="ECO:0007669"/>
    <property type="project" value="UniProtKB-KW"/>
</dbReference>
<dbReference type="SUPFAM" id="SSF55811">
    <property type="entry name" value="Nudix"/>
    <property type="match status" value="1"/>
</dbReference>
<evidence type="ECO:0000256" key="6">
    <source>
        <dbReference type="ARBA" id="ARBA00022801"/>
    </source>
</evidence>
<evidence type="ECO:0000313" key="12">
    <source>
        <dbReference type="Proteomes" id="UP000532010"/>
    </source>
</evidence>
<sequence>MTRPIAYITNPLVRHSAERDPEALANAAANPWTAMVVLAGDQPILQIGEPGTSLLPATILGRLPAHQEQVFLGTLNDRPVVGTLAVPEVAELFQDDPVFAAVDLRSIAMRGLVPPEELGMLAMAKSLLDWHRRHRFCANCGAPTQAAQAGFRRDCSACGAQHFPRTDPVVIMLVTRGDKCLMGRQPRFPEKMYSCLAGFLEQGETIEDAVRRETFEEAGIRVGAVRYLASQPWPFPSNIMIGCIGEALTDDIAFDGEELEDARWFTKDDIRRMLDGTHEQFLAPAPIAIANHLIREWVKD</sequence>
<dbReference type="EMBL" id="JACHWB010000001">
    <property type="protein sequence ID" value="MBB3017579.1"/>
    <property type="molecule type" value="Genomic_DNA"/>
</dbReference>
<keyword evidence="6 11" id="KW-0378">Hydrolase</keyword>
<keyword evidence="5" id="KW-0479">Metal-binding</keyword>
<keyword evidence="12" id="KW-1185">Reference proteome</keyword>
<name>A0A7W4VI07_9HYPH</name>
<dbReference type="PANTHER" id="PTHR42904">
    <property type="entry name" value="NUDIX HYDROLASE, NUDC SUBFAMILY"/>
    <property type="match status" value="1"/>
</dbReference>
<comment type="cofactor">
    <cofactor evidence="1">
        <name>Mg(2+)</name>
        <dbReference type="ChEBI" id="CHEBI:18420"/>
    </cofactor>
</comment>
<evidence type="ECO:0000256" key="5">
    <source>
        <dbReference type="ARBA" id="ARBA00022723"/>
    </source>
</evidence>
<dbReference type="GO" id="GO:0035529">
    <property type="term" value="F:NADH pyrophosphatase activity"/>
    <property type="evidence" value="ECO:0007669"/>
    <property type="project" value="TreeGrafter"/>
</dbReference>
<evidence type="ECO:0000259" key="10">
    <source>
        <dbReference type="PROSITE" id="PS51462"/>
    </source>
</evidence>
<organism evidence="11 12">
    <name type="scientific">Microvirga lupini</name>
    <dbReference type="NCBI Taxonomy" id="420324"/>
    <lineage>
        <taxon>Bacteria</taxon>
        <taxon>Pseudomonadati</taxon>
        <taxon>Pseudomonadota</taxon>
        <taxon>Alphaproteobacteria</taxon>
        <taxon>Hyphomicrobiales</taxon>
        <taxon>Methylobacteriaceae</taxon>
        <taxon>Microvirga</taxon>
    </lineage>
</organism>
<evidence type="ECO:0000256" key="8">
    <source>
        <dbReference type="ARBA" id="ARBA00023027"/>
    </source>
</evidence>
<evidence type="ECO:0000256" key="7">
    <source>
        <dbReference type="ARBA" id="ARBA00022842"/>
    </source>
</evidence>
<comment type="similarity">
    <text evidence="3">Belongs to the Nudix hydrolase family. NudC subfamily.</text>
</comment>
<dbReference type="RefSeq" id="WP_183446999.1">
    <property type="nucleotide sequence ID" value="NZ_JACHWB010000001.1"/>
</dbReference>
<dbReference type="AlphaFoldDB" id="A0A7W4VI07"/>
<dbReference type="NCBIfam" id="NF001299">
    <property type="entry name" value="PRK00241.1"/>
    <property type="match status" value="1"/>
</dbReference>
<comment type="cofactor">
    <cofactor evidence="2">
        <name>Zn(2+)</name>
        <dbReference type="ChEBI" id="CHEBI:29105"/>
    </cofactor>
</comment>
<proteinExistence type="inferred from homology"/>
<accession>A0A7W4VI07</accession>
<dbReference type="PANTHER" id="PTHR42904:SF6">
    <property type="entry name" value="NAD-CAPPED RNA HYDROLASE NUDT12"/>
    <property type="match status" value="1"/>
</dbReference>
<dbReference type="InterPro" id="IPR049734">
    <property type="entry name" value="NudC-like_C"/>
</dbReference>
<gene>
    <name evidence="11" type="ORF">FHR70_000619</name>
</gene>
<evidence type="ECO:0000256" key="4">
    <source>
        <dbReference type="ARBA" id="ARBA00012381"/>
    </source>
</evidence>
<dbReference type="GO" id="GO:0019677">
    <property type="term" value="P:NAD+ catabolic process"/>
    <property type="evidence" value="ECO:0007669"/>
    <property type="project" value="TreeGrafter"/>
</dbReference>
<keyword evidence="8" id="KW-0520">NAD</keyword>
<evidence type="ECO:0000256" key="1">
    <source>
        <dbReference type="ARBA" id="ARBA00001946"/>
    </source>
</evidence>
<dbReference type="Pfam" id="PF09297">
    <property type="entry name" value="Zn_ribbon_NUD"/>
    <property type="match status" value="1"/>
</dbReference>
<dbReference type="EC" id="3.6.1.22" evidence="4"/>
<dbReference type="PROSITE" id="PS00893">
    <property type="entry name" value="NUDIX_BOX"/>
    <property type="match status" value="1"/>
</dbReference>
<dbReference type="Proteomes" id="UP000532010">
    <property type="component" value="Unassembled WGS sequence"/>
</dbReference>
<dbReference type="InterPro" id="IPR015375">
    <property type="entry name" value="NADH_PPase-like_N"/>
</dbReference>
<dbReference type="InterPro" id="IPR015376">
    <property type="entry name" value="Znr_NADH_PPase"/>
</dbReference>
<dbReference type="Pfam" id="PF00293">
    <property type="entry name" value="NUDIX"/>
    <property type="match status" value="1"/>
</dbReference>
<reference evidence="11 12" key="1">
    <citation type="submission" date="2020-08" db="EMBL/GenBank/DDBJ databases">
        <title>The Agave Microbiome: Exploring the role of microbial communities in plant adaptations to desert environments.</title>
        <authorList>
            <person name="Partida-Martinez L.P."/>
        </authorList>
    </citation>
    <scope>NUCLEOTIDE SEQUENCE [LARGE SCALE GENOMIC DNA]</scope>
    <source>
        <strain evidence="11 12">AT3.9</strain>
    </source>
</reference>
<dbReference type="Gene3D" id="3.90.79.20">
    <property type="match status" value="1"/>
</dbReference>
<dbReference type="InterPro" id="IPR050241">
    <property type="entry name" value="NAD-cap_RNA_hydrolase_NudC"/>
</dbReference>
<evidence type="ECO:0000256" key="3">
    <source>
        <dbReference type="ARBA" id="ARBA00009595"/>
    </source>
</evidence>
<protein>
    <recommendedName>
        <fullName evidence="4">NAD(+) diphosphatase</fullName>
        <ecNumber evidence="4">3.6.1.22</ecNumber>
    </recommendedName>
</protein>
<evidence type="ECO:0000313" key="11">
    <source>
        <dbReference type="EMBL" id="MBB3017579.1"/>
    </source>
</evidence>
<dbReference type="CDD" id="cd03429">
    <property type="entry name" value="NUDIX_NADH_pyrophosphatase_Nudt13"/>
    <property type="match status" value="1"/>
</dbReference>
<evidence type="ECO:0000256" key="2">
    <source>
        <dbReference type="ARBA" id="ARBA00001947"/>
    </source>
</evidence>
<dbReference type="InterPro" id="IPR015797">
    <property type="entry name" value="NUDIX_hydrolase-like_dom_sf"/>
</dbReference>
<keyword evidence="7" id="KW-0460">Magnesium</keyword>
<dbReference type="InterPro" id="IPR020084">
    <property type="entry name" value="NUDIX_hydrolase_CS"/>
</dbReference>
<dbReference type="Gene3D" id="3.90.79.10">
    <property type="entry name" value="Nucleoside Triphosphate Pyrophosphohydrolase"/>
    <property type="match status" value="1"/>
</dbReference>
<dbReference type="Pfam" id="PF09296">
    <property type="entry name" value="NUDIX-like"/>
    <property type="match status" value="1"/>
</dbReference>
<dbReference type="GO" id="GO:0006742">
    <property type="term" value="P:NADP+ catabolic process"/>
    <property type="evidence" value="ECO:0007669"/>
    <property type="project" value="TreeGrafter"/>
</dbReference>
<feature type="domain" description="Nudix hydrolase" evidence="10">
    <location>
        <begin position="164"/>
        <end position="288"/>
    </location>
</feature>
<dbReference type="InterPro" id="IPR000086">
    <property type="entry name" value="NUDIX_hydrolase_dom"/>
</dbReference>
<dbReference type="GO" id="GO:0005829">
    <property type="term" value="C:cytosol"/>
    <property type="evidence" value="ECO:0007669"/>
    <property type="project" value="TreeGrafter"/>
</dbReference>